<dbReference type="REBASE" id="292661">
    <property type="entry name" value="Fpe167McrBCP"/>
</dbReference>
<dbReference type="Pfam" id="PF10117">
    <property type="entry name" value="McrBC"/>
    <property type="match status" value="1"/>
</dbReference>
<proteinExistence type="predicted"/>
<evidence type="ECO:0000313" key="1">
    <source>
        <dbReference type="EMBL" id="PXY94347.1"/>
    </source>
</evidence>
<organism evidence="1 2">
    <name type="scientific">Frischella perrara</name>
    <dbReference type="NCBI Taxonomy" id="1267021"/>
    <lineage>
        <taxon>Bacteria</taxon>
        <taxon>Pseudomonadati</taxon>
        <taxon>Pseudomonadota</taxon>
        <taxon>Gammaproteobacteria</taxon>
        <taxon>Orbales</taxon>
        <taxon>Orbaceae</taxon>
        <taxon>Frischella</taxon>
    </lineage>
</organism>
<name>A0A318MUS9_FRIPE</name>
<protein>
    <submittedName>
        <fullName evidence="1">Restriction endonuclease</fullName>
    </submittedName>
</protein>
<dbReference type="Proteomes" id="UP000247838">
    <property type="component" value="Unassembled WGS sequence"/>
</dbReference>
<dbReference type="GO" id="GO:0004519">
    <property type="term" value="F:endonuclease activity"/>
    <property type="evidence" value="ECO:0007669"/>
    <property type="project" value="UniProtKB-KW"/>
</dbReference>
<dbReference type="RefSeq" id="WP_110444221.1">
    <property type="nucleotide sequence ID" value="NZ_CAMKYU010000023.1"/>
</dbReference>
<dbReference type="PANTHER" id="PTHR38733">
    <property type="entry name" value="PROTEIN MCRC"/>
    <property type="match status" value="1"/>
</dbReference>
<evidence type="ECO:0000313" key="2">
    <source>
        <dbReference type="Proteomes" id="UP000247838"/>
    </source>
</evidence>
<dbReference type="PIRSF" id="PIRSF003109">
    <property type="entry name" value="McrC"/>
    <property type="match status" value="1"/>
</dbReference>
<keyword evidence="1" id="KW-0378">Hydrolase</keyword>
<dbReference type="InterPro" id="IPR014407">
    <property type="entry name" value="McrC_bac"/>
</dbReference>
<keyword evidence="1" id="KW-0255">Endonuclease</keyword>
<sequence length="342" mass="40130">MSIPIQNIYFLLSYAWNRLDEAERVKIEKKELTDLPSLLTRVLLNASTALLKQGLEQGYIPQQEEIAGIKGKLSLSETIKQNLLKKQKTVCLYDEYAVDILSNQILITTLYRLLKLERLELKLKQEVKALIHRLPTVSIIKLTPRCFDQVNIHRNNQSYDFIITVCQFLYENMLPSQNAGQFTFIDFTQDERKMASLFENFVHNFYRQEQSKYTVSRKEITWKLSGNAQEFLPKMQTDITLECSSKRIIIDTKYYQQTLTKYFGKESIQSSNLYQIFSYLINQRDIDQKDKTYTTTGILLYPTINVNYDFDFKFEDHSIQIKTVDLNAESNVIKNKLLSLIK</sequence>
<dbReference type="GO" id="GO:0009307">
    <property type="term" value="P:DNA restriction-modification system"/>
    <property type="evidence" value="ECO:0007669"/>
    <property type="project" value="InterPro"/>
</dbReference>
<dbReference type="AlphaFoldDB" id="A0A318MUS9"/>
<gene>
    <name evidence="1" type="ORF">DKK76_10710</name>
</gene>
<dbReference type="EMBL" id="QGLM01000021">
    <property type="protein sequence ID" value="PXY94347.1"/>
    <property type="molecule type" value="Genomic_DNA"/>
</dbReference>
<comment type="caution">
    <text evidence="1">The sequence shown here is derived from an EMBL/GenBank/DDBJ whole genome shotgun (WGS) entry which is preliminary data.</text>
</comment>
<accession>A0A318MUS9</accession>
<dbReference type="PANTHER" id="PTHR38733:SF1">
    <property type="entry name" value="TYPE IV METHYL-DIRECTED RESTRICTION ENZYME ECOKMCRBC"/>
    <property type="match status" value="1"/>
</dbReference>
<dbReference type="InterPro" id="IPR019292">
    <property type="entry name" value="McrC"/>
</dbReference>
<keyword evidence="1" id="KW-0540">Nuclease</keyword>
<reference evidence="1 2" key="1">
    <citation type="submission" date="2018-05" db="EMBL/GenBank/DDBJ databases">
        <title>Reference genomes for bee gut microbiota database.</title>
        <authorList>
            <person name="Ellegaard K.M."/>
        </authorList>
    </citation>
    <scope>NUCLEOTIDE SEQUENCE [LARGE SCALE GENOMIC DNA]</scope>
    <source>
        <strain evidence="1 2">ESL0167</strain>
    </source>
</reference>